<protein>
    <submittedName>
        <fullName evidence="3">Flagellar hook-length control protein FliK</fullName>
    </submittedName>
</protein>
<feature type="compositionally biased region" description="Polar residues" evidence="1">
    <location>
        <begin position="123"/>
        <end position="132"/>
    </location>
</feature>
<dbReference type="InterPro" id="IPR038610">
    <property type="entry name" value="FliK-like_C_sf"/>
</dbReference>
<accession>A0A975F337</accession>
<sequence length="539" mass="56424">MQTVNVSFDNQNLQNPFAKQSHAPSHSSFSFLNLLKAETSGSSLSQKEGASEMIKSAGAGILAGMGNSAIFSDPAGKIGLSDRRPESVSERALSGGNPSTGGVTENPSGVKNAAVEDGGNRADGSSSKTVTGDTKAEKAAAAGREEAAGKDTETQKAADKAEISEKTALKGDGGTGEDAGTIEGSDAANALHAKKDAVYARLRSSNAAELDAEDASSKKSFQAEDADEIYLAEGIEPERAGSAGKKLGEKDASGAGKRSKEIPSNESALIGIGLEGAKAEAALKNAAKKKRAGEDVSDDVTGVKGDSRKKTVVLGEKLVFEVTDLRSLAESQDMSEVRSALDKNSAGSGFKTQMRFDGSNMQFTFDLNQNQIDPNMLSERTRPAGTVNSNFQTMLSNLIQDKAAEFARAGSIVLKDNNFGNISMVLHPESLGNVKINLELADKIITGHITVNSREALAAFEGNIQALKNAFMQSGFESASFDLSMANHNAGGNAGGGQDNQKHMQDISDKVYGDYAEVSSPTPEMQREYGIDYSVNIVA</sequence>
<dbReference type="RefSeq" id="WP_210120311.1">
    <property type="nucleotide sequence ID" value="NZ_CP054142.1"/>
</dbReference>
<dbReference type="KEGG" id="tpav:HRQ91_03655"/>
<keyword evidence="3" id="KW-0966">Cell projection</keyword>
<feature type="compositionally biased region" description="Basic and acidic residues" evidence="1">
    <location>
        <begin position="80"/>
        <end position="89"/>
    </location>
</feature>
<name>A0A975F337_9SPIR</name>
<dbReference type="EMBL" id="CP054142">
    <property type="protein sequence ID" value="QTQ13624.1"/>
    <property type="molecule type" value="Genomic_DNA"/>
</dbReference>
<dbReference type="InterPro" id="IPR021136">
    <property type="entry name" value="Flagellar_hook_control-like_C"/>
</dbReference>
<dbReference type="CDD" id="cd17470">
    <property type="entry name" value="T3SS_Flik_C"/>
    <property type="match status" value="1"/>
</dbReference>
<evidence type="ECO:0000313" key="3">
    <source>
        <dbReference type="EMBL" id="QTQ13624.1"/>
    </source>
</evidence>
<feature type="compositionally biased region" description="Basic and acidic residues" evidence="1">
    <location>
        <begin position="134"/>
        <end position="169"/>
    </location>
</feature>
<evidence type="ECO:0000259" key="2">
    <source>
        <dbReference type="Pfam" id="PF02120"/>
    </source>
</evidence>
<dbReference type="Proteomes" id="UP000671908">
    <property type="component" value="Chromosome"/>
</dbReference>
<keyword evidence="3" id="KW-0282">Flagellum</keyword>
<keyword evidence="3" id="KW-0969">Cilium</keyword>
<reference evidence="3 4" key="1">
    <citation type="journal article" date="2021" name="Microbiol. Resour. Announc.">
        <title>Complete Genome Sequences of Three Human Oral Treponema parvum Isolates.</title>
        <authorList>
            <person name="Zeng H."/>
            <person name="Watt R.M."/>
        </authorList>
    </citation>
    <scope>NUCLEOTIDE SEQUENCE [LARGE SCALE GENOMIC DNA]</scope>
    <source>
        <strain evidence="3 4">ATCC 700770</strain>
    </source>
</reference>
<feature type="region of interest" description="Disordered" evidence="1">
    <location>
        <begin position="72"/>
        <end position="183"/>
    </location>
</feature>
<organism evidence="3 4">
    <name type="scientific">Treponema parvum</name>
    <dbReference type="NCBI Taxonomy" id="138851"/>
    <lineage>
        <taxon>Bacteria</taxon>
        <taxon>Pseudomonadati</taxon>
        <taxon>Spirochaetota</taxon>
        <taxon>Spirochaetia</taxon>
        <taxon>Spirochaetales</taxon>
        <taxon>Treponemataceae</taxon>
        <taxon>Treponema</taxon>
    </lineage>
</organism>
<dbReference type="AlphaFoldDB" id="A0A975F337"/>
<evidence type="ECO:0000256" key="1">
    <source>
        <dbReference type="SAM" id="MobiDB-lite"/>
    </source>
</evidence>
<feature type="domain" description="Flagellar hook-length control protein-like C-terminal" evidence="2">
    <location>
        <begin position="414"/>
        <end position="489"/>
    </location>
</feature>
<feature type="compositionally biased region" description="Basic and acidic residues" evidence="1">
    <location>
        <begin position="246"/>
        <end position="262"/>
    </location>
</feature>
<feature type="region of interest" description="Disordered" evidence="1">
    <location>
        <begin position="230"/>
        <end position="262"/>
    </location>
</feature>
<gene>
    <name evidence="3" type="ORF">HRQ91_03655</name>
</gene>
<keyword evidence="4" id="KW-1185">Reference proteome</keyword>
<dbReference type="Gene3D" id="3.30.750.140">
    <property type="match status" value="1"/>
</dbReference>
<feature type="compositionally biased region" description="Polar residues" evidence="1">
    <location>
        <begin position="96"/>
        <end position="109"/>
    </location>
</feature>
<dbReference type="Pfam" id="PF02120">
    <property type="entry name" value="Flg_hook"/>
    <property type="match status" value="1"/>
</dbReference>
<evidence type="ECO:0000313" key="4">
    <source>
        <dbReference type="Proteomes" id="UP000671908"/>
    </source>
</evidence>
<proteinExistence type="predicted"/>